<keyword evidence="3" id="KW-0378">Hydrolase</keyword>
<dbReference type="PANTHER" id="PTHR22939">
    <property type="entry name" value="SERINE PROTEASE FAMILY S1C HTRA-RELATED"/>
    <property type="match status" value="1"/>
</dbReference>
<dbReference type="PROSITE" id="PS50106">
    <property type="entry name" value="PDZ"/>
    <property type="match status" value="1"/>
</dbReference>
<evidence type="ECO:0000313" key="4">
    <source>
        <dbReference type="Proteomes" id="UP000265520"/>
    </source>
</evidence>
<feature type="domain" description="PDZ" evidence="2">
    <location>
        <begin position="25"/>
        <end position="61"/>
    </location>
</feature>
<dbReference type="GO" id="GO:0006508">
    <property type="term" value="P:proteolysis"/>
    <property type="evidence" value="ECO:0007669"/>
    <property type="project" value="UniProtKB-KW"/>
</dbReference>
<feature type="non-terminal residue" evidence="3">
    <location>
        <position position="61"/>
    </location>
</feature>
<accession>A0A392NY55</accession>
<protein>
    <submittedName>
        <fullName evidence="3">Protease Do-like 14-like</fullName>
    </submittedName>
</protein>
<name>A0A392NY55_9FABA</name>
<comment type="similarity">
    <text evidence="1">Belongs to the peptidase S1C family.</text>
</comment>
<dbReference type="AlphaFoldDB" id="A0A392NY55"/>
<organism evidence="3 4">
    <name type="scientific">Trifolium medium</name>
    <dbReference type="NCBI Taxonomy" id="97028"/>
    <lineage>
        <taxon>Eukaryota</taxon>
        <taxon>Viridiplantae</taxon>
        <taxon>Streptophyta</taxon>
        <taxon>Embryophyta</taxon>
        <taxon>Tracheophyta</taxon>
        <taxon>Spermatophyta</taxon>
        <taxon>Magnoliopsida</taxon>
        <taxon>eudicotyledons</taxon>
        <taxon>Gunneridae</taxon>
        <taxon>Pentapetalae</taxon>
        <taxon>rosids</taxon>
        <taxon>fabids</taxon>
        <taxon>Fabales</taxon>
        <taxon>Fabaceae</taxon>
        <taxon>Papilionoideae</taxon>
        <taxon>50 kb inversion clade</taxon>
        <taxon>NPAAA clade</taxon>
        <taxon>Hologalegina</taxon>
        <taxon>IRL clade</taxon>
        <taxon>Trifolieae</taxon>
        <taxon>Trifolium</taxon>
    </lineage>
</organism>
<dbReference type="InterPro" id="IPR036034">
    <property type="entry name" value="PDZ_sf"/>
</dbReference>
<dbReference type="EMBL" id="LXQA010054083">
    <property type="protein sequence ID" value="MCI04036.1"/>
    <property type="molecule type" value="Genomic_DNA"/>
</dbReference>
<dbReference type="Proteomes" id="UP000265520">
    <property type="component" value="Unassembled WGS sequence"/>
</dbReference>
<comment type="caution">
    <text evidence="3">The sequence shown here is derived from an EMBL/GenBank/DDBJ whole genome shotgun (WGS) entry which is preliminary data.</text>
</comment>
<dbReference type="GO" id="GO:0004252">
    <property type="term" value="F:serine-type endopeptidase activity"/>
    <property type="evidence" value="ECO:0007669"/>
    <property type="project" value="TreeGrafter"/>
</dbReference>
<keyword evidence="4" id="KW-1185">Reference proteome</keyword>
<proteinExistence type="inferred from homology"/>
<evidence type="ECO:0000313" key="3">
    <source>
        <dbReference type="EMBL" id="MCI04036.1"/>
    </source>
</evidence>
<dbReference type="InterPro" id="IPR001478">
    <property type="entry name" value="PDZ"/>
</dbReference>
<dbReference type="Pfam" id="PF17820">
    <property type="entry name" value="PDZ_6"/>
    <property type="match status" value="1"/>
</dbReference>
<keyword evidence="3" id="KW-0645">Protease</keyword>
<dbReference type="InterPro" id="IPR041489">
    <property type="entry name" value="PDZ_6"/>
</dbReference>
<evidence type="ECO:0000259" key="2">
    <source>
        <dbReference type="PROSITE" id="PS50106"/>
    </source>
</evidence>
<reference evidence="3 4" key="1">
    <citation type="journal article" date="2018" name="Front. Plant Sci.">
        <title>Red Clover (Trifolium pratense) and Zigzag Clover (T. medium) - A Picture of Genomic Similarities and Differences.</title>
        <authorList>
            <person name="Dluhosova J."/>
            <person name="Istvanek J."/>
            <person name="Nedelnik J."/>
            <person name="Repkova J."/>
        </authorList>
    </citation>
    <scope>NUCLEOTIDE SEQUENCE [LARGE SCALE GENOMIC DNA]</scope>
    <source>
        <strain evidence="4">cv. 10/8</strain>
        <tissue evidence="3">Leaf</tissue>
    </source>
</reference>
<dbReference type="Gene3D" id="2.30.42.10">
    <property type="match status" value="1"/>
</dbReference>
<dbReference type="SUPFAM" id="SSF50156">
    <property type="entry name" value="PDZ domain-like"/>
    <property type="match status" value="1"/>
</dbReference>
<evidence type="ECO:0000256" key="1">
    <source>
        <dbReference type="ARBA" id="ARBA00010541"/>
    </source>
</evidence>
<sequence length="61" mass="6571">MLDLNEMIIAQLKKKDASFPNVNKGILVPMVTPGSPGDRAGFLPGDVVVQFDGKPVESMKE</sequence>
<dbReference type="PANTHER" id="PTHR22939:SF125">
    <property type="entry name" value="PROTEASE DO-LIKE 14-RELATED"/>
    <property type="match status" value="1"/>
</dbReference>